<keyword evidence="2" id="KW-1003">Cell membrane</keyword>
<dbReference type="RefSeq" id="WP_110394291.1">
    <property type="nucleotide sequence ID" value="NZ_JBHUHB010000001.1"/>
</dbReference>
<keyword evidence="8" id="KW-1185">Reference proteome</keyword>
<dbReference type="Proteomes" id="UP000247978">
    <property type="component" value="Unassembled WGS sequence"/>
</dbReference>
<feature type="transmembrane region" description="Helical" evidence="6">
    <location>
        <begin position="401"/>
        <end position="423"/>
    </location>
</feature>
<dbReference type="GO" id="GO:0005886">
    <property type="term" value="C:plasma membrane"/>
    <property type="evidence" value="ECO:0007669"/>
    <property type="project" value="UniProtKB-SubCell"/>
</dbReference>
<feature type="transmembrane region" description="Helical" evidence="6">
    <location>
        <begin position="53"/>
        <end position="72"/>
    </location>
</feature>
<sequence>MKNKLLRSWKITDSDFIKSVAVLMSGTILSQITLVLVTPLLTRMYGPEQFGVFAVYTSILFTISVITSLHYETAIPLPKKDNDAVHVLVVALLILCGNVLVLSLIIISFRSHIVHLFQFRELTLYLSFLPVSILGLGTFQVFQLWALRKEAYPRIAQSKVKMNLSQICSQLSLGIFSNTAGFLIAGEVLGRIIGGFSLAFSSRKDFKGKRMKFRWEKLKVTAIRYKHFPLISSWSSVFAGFSAHLPILFIASSFGVKVAGWYLVATRVLALPDALLGYSVKQVYLAKSAKILHISFSDFVKLFWNTVTKLFLIALVIFVSLAIVSPIVFPFIFGDAWGEAGKFVQYLSILYFFQLIVGPISPNFYVLELLHIQVFAEAFRLIILVLGIVCAYFFLTEPWQVILTLSVFGAIGFIMLGIGSWYTMYLKLKSTRKANIFISTIDNDKSRRSI</sequence>
<dbReference type="Pfam" id="PF13440">
    <property type="entry name" value="Polysacc_synt_3"/>
    <property type="match status" value="1"/>
</dbReference>
<organism evidence="7 8">
    <name type="scientific">Pseudogracilibacillus auburnensis</name>
    <dbReference type="NCBI Taxonomy" id="1494959"/>
    <lineage>
        <taxon>Bacteria</taxon>
        <taxon>Bacillati</taxon>
        <taxon>Bacillota</taxon>
        <taxon>Bacilli</taxon>
        <taxon>Bacillales</taxon>
        <taxon>Bacillaceae</taxon>
        <taxon>Pseudogracilibacillus</taxon>
    </lineage>
</organism>
<dbReference type="OrthoDB" id="109075at2"/>
<feature type="transmembrane region" description="Helical" evidence="6">
    <location>
        <begin position="345"/>
        <end position="366"/>
    </location>
</feature>
<dbReference type="InterPro" id="IPR050833">
    <property type="entry name" value="Poly_Biosynth_Transport"/>
</dbReference>
<feature type="transmembrane region" description="Helical" evidence="6">
    <location>
        <begin position="122"/>
        <end position="142"/>
    </location>
</feature>
<accession>A0A2V3WBP6</accession>
<dbReference type="EMBL" id="QJJQ01000002">
    <property type="protein sequence ID" value="PXW89585.1"/>
    <property type="molecule type" value="Genomic_DNA"/>
</dbReference>
<evidence type="ECO:0000256" key="5">
    <source>
        <dbReference type="ARBA" id="ARBA00023136"/>
    </source>
</evidence>
<dbReference type="PANTHER" id="PTHR30250">
    <property type="entry name" value="PST FAMILY PREDICTED COLANIC ACID TRANSPORTER"/>
    <property type="match status" value="1"/>
</dbReference>
<dbReference type="AlphaFoldDB" id="A0A2V3WBP6"/>
<feature type="transmembrane region" description="Helical" evidence="6">
    <location>
        <begin position="378"/>
        <end position="395"/>
    </location>
</feature>
<evidence type="ECO:0000256" key="3">
    <source>
        <dbReference type="ARBA" id="ARBA00022692"/>
    </source>
</evidence>
<evidence type="ECO:0000256" key="2">
    <source>
        <dbReference type="ARBA" id="ARBA00022475"/>
    </source>
</evidence>
<keyword evidence="5 6" id="KW-0472">Membrane</keyword>
<gene>
    <name evidence="7" type="ORF">DFR56_102363</name>
</gene>
<feature type="transmembrane region" description="Helical" evidence="6">
    <location>
        <begin position="20"/>
        <end position="41"/>
    </location>
</feature>
<comment type="subcellular location">
    <subcellularLocation>
        <location evidence="1">Cell membrane</location>
        <topology evidence="1">Multi-pass membrane protein</topology>
    </subcellularLocation>
</comment>
<feature type="transmembrane region" description="Helical" evidence="6">
    <location>
        <begin position="84"/>
        <end position="110"/>
    </location>
</feature>
<protein>
    <submittedName>
        <fullName evidence="7">O-antigen/teichoic acid export membrane protein</fullName>
    </submittedName>
</protein>
<proteinExistence type="predicted"/>
<evidence type="ECO:0000256" key="4">
    <source>
        <dbReference type="ARBA" id="ARBA00022989"/>
    </source>
</evidence>
<reference evidence="7 8" key="1">
    <citation type="submission" date="2018-05" db="EMBL/GenBank/DDBJ databases">
        <title>Genomic Encyclopedia of Type Strains, Phase IV (KMG-IV): sequencing the most valuable type-strain genomes for metagenomic binning, comparative biology and taxonomic classification.</title>
        <authorList>
            <person name="Goeker M."/>
        </authorList>
    </citation>
    <scope>NUCLEOTIDE SEQUENCE [LARGE SCALE GENOMIC DNA]</scope>
    <source>
        <strain evidence="7 8">DSM 28556</strain>
    </source>
</reference>
<keyword evidence="4 6" id="KW-1133">Transmembrane helix</keyword>
<feature type="transmembrane region" description="Helical" evidence="6">
    <location>
        <begin position="234"/>
        <end position="254"/>
    </location>
</feature>
<evidence type="ECO:0000313" key="7">
    <source>
        <dbReference type="EMBL" id="PXW89585.1"/>
    </source>
</evidence>
<keyword evidence="3 6" id="KW-0812">Transmembrane</keyword>
<dbReference type="PANTHER" id="PTHR30250:SF28">
    <property type="entry name" value="POLYSACCHARIDE BIOSYNTHESIS PROTEIN"/>
    <property type="match status" value="1"/>
</dbReference>
<evidence type="ECO:0000313" key="8">
    <source>
        <dbReference type="Proteomes" id="UP000247978"/>
    </source>
</evidence>
<name>A0A2V3WBP6_9BACI</name>
<comment type="caution">
    <text evidence="7">The sequence shown here is derived from an EMBL/GenBank/DDBJ whole genome shotgun (WGS) entry which is preliminary data.</text>
</comment>
<evidence type="ECO:0000256" key="6">
    <source>
        <dbReference type="SAM" id="Phobius"/>
    </source>
</evidence>
<evidence type="ECO:0000256" key="1">
    <source>
        <dbReference type="ARBA" id="ARBA00004651"/>
    </source>
</evidence>
<feature type="transmembrane region" description="Helical" evidence="6">
    <location>
        <begin position="310"/>
        <end position="333"/>
    </location>
</feature>